<dbReference type="EMBL" id="DWYG01000174">
    <property type="protein sequence ID" value="HJB42868.1"/>
    <property type="molecule type" value="Genomic_DNA"/>
</dbReference>
<dbReference type="Pfam" id="PF07508">
    <property type="entry name" value="Recombinase"/>
    <property type="match status" value="1"/>
</dbReference>
<dbReference type="Pfam" id="PF13408">
    <property type="entry name" value="Zn_ribbon_recom"/>
    <property type="match status" value="1"/>
</dbReference>
<dbReference type="Gene3D" id="3.90.1750.20">
    <property type="entry name" value="Putative Large Serine Recombinase, Chain B, Domain 2"/>
    <property type="match status" value="1"/>
</dbReference>
<dbReference type="GO" id="GO:0000150">
    <property type="term" value="F:DNA strand exchange activity"/>
    <property type="evidence" value="ECO:0007669"/>
    <property type="project" value="InterPro"/>
</dbReference>
<dbReference type="PROSITE" id="PS51736">
    <property type="entry name" value="RECOMBINASES_3"/>
    <property type="match status" value="1"/>
</dbReference>
<dbReference type="InterPro" id="IPR036162">
    <property type="entry name" value="Resolvase-like_N_sf"/>
</dbReference>
<protein>
    <submittedName>
        <fullName evidence="4">Recombinase family protein</fullName>
    </submittedName>
</protein>
<dbReference type="InterPro" id="IPR038109">
    <property type="entry name" value="DNA_bind_recomb_sf"/>
</dbReference>
<organism evidence="4 5">
    <name type="scientific">Candidatus Gemmiger avicola</name>
    <dbReference type="NCBI Taxonomy" id="2838605"/>
    <lineage>
        <taxon>Bacteria</taxon>
        <taxon>Bacillati</taxon>
        <taxon>Bacillota</taxon>
        <taxon>Clostridia</taxon>
        <taxon>Eubacteriales</taxon>
        <taxon>Gemmiger</taxon>
    </lineage>
</organism>
<dbReference type="PANTHER" id="PTHR30461:SF23">
    <property type="entry name" value="DNA RECOMBINASE-RELATED"/>
    <property type="match status" value="1"/>
</dbReference>
<sequence>MSADRRSTAPAPAPAVLYLRLSSADGPDAESDSIQNQRAFLHAWAQARGFAVMAEFVDDGHTGTDFDRPGFQALTARLLDGSVRCVIVKDLSRLGRNYAETGRYLEQVFPRLGVRFIAVNDQYDSARNSDGAQQMAVFKNVFNDFYAADASAKVRASLNILKRQGKFLARLPPYGYRIDPADKYHLLPDEETAPVVRQVFRLFLGGASRTAIARRLNETQVPPPAVQKQMKDKSRRFSGLWNAEAIRRILSHPVYQGDMAQQFTRTVSYKVHDRRRVDPQDWIVVPNTHAPLVSRADFAMAQRMLQVRGSAVTGHPHLLTGIAFCADCGSPLYAKKRGEYWYLNCYGYYRAPTLHRCTAHSMREDQALQAVLETLRGLIRQYISPETLVSACGQSGRAEDDPSVRRQRLEQRLATARRARLNAYKDQAAGKLSAEEFAYIAAELEREEANCRETLAVLCAAPPPDPARSAGTRVRRFLRLESLEKSQLQTLVRRVEVDARKHITVTFAFTDPRREGGRNSRRTPQQPAG</sequence>
<evidence type="ECO:0000313" key="5">
    <source>
        <dbReference type="Proteomes" id="UP000886803"/>
    </source>
</evidence>
<feature type="domain" description="Recombinase" evidence="3">
    <location>
        <begin position="173"/>
        <end position="311"/>
    </location>
</feature>
<dbReference type="InterPro" id="IPR025827">
    <property type="entry name" value="Zn_ribbon_recom_dom"/>
</dbReference>
<dbReference type="SUPFAM" id="SSF53041">
    <property type="entry name" value="Resolvase-like"/>
    <property type="match status" value="1"/>
</dbReference>
<reference evidence="4" key="1">
    <citation type="journal article" date="2021" name="PeerJ">
        <title>Extensive microbial diversity within the chicken gut microbiome revealed by metagenomics and culture.</title>
        <authorList>
            <person name="Gilroy R."/>
            <person name="Ravi A."/>
            <person name="Getino M."/>
            <person name="Pursley I."/>
            <person name="Horton D.L."/>
            <person name="Alikhan N.F."/>
            <person name="Baker D."/>
            <person name="Gharbi K."/>
            <person name="Hall N."/>
            <person name="Watson M."/>
            <person name="Adriaenssens E.M."/>
            <person name="Foster-Nyarko E."/>
            <person name="Jarju S."/>
            <person name="Secka A."/>
            <person name="Antonio M."/>
            <person name="Oren A."/>
            <person name="Chaudhuri R.R."/>
            <person name="La Ragione R."/>
            <person name="Hildebrand F."/>
            <person name="Pallen M.J."/>
        </authorList>
    </citation>
    <scope>NUCLEOTIDE SEQUENCE</scope>
    <source>
        <strain evidence="4">ChiBcec8-13705</strain>
    </source>
</reference>
<dbReference type="PANTHER" id="PTHR30461">
    <property type="entry name" value="DNA-INVERTASE FROM LAMBDOID PROPHAGE"/>
    <property type="match status" value="1"/>
</dbReference>
<evidence type="ECO:0000313" key="4">
    <source>
        <dbReference type="EMBL" id="HJB42868.1"/>
    </source>
</evidence>
<dbReference type="InterPro" id="IPR006119">
    <property type="entry name" value="Resolv_N"/>
</dbReference>
<feature type="domain" description="Resolvase/invertase-type recombinase catalytic" evidence="2">
    <location>
        <begin position="14"/>
        <end position="165"/>
    </location>
</feature>
<feature type="region of interest" description="Disordered" evidence="1">
    <location>
        <begin position="510"/>
        <end position="529"/>
    </location>
</feature>
<dbReference type="Pfam" id="PF00239">
    <property type="entry name" value="Resolvase"/>
    <property type="match status" value="1"/>
</dbReference>
<dbReference type="SMART" id="SM00857">
    <property type="entry name" value="Resolvase"/>
    <property type="match status" value="1"/>
</dbReference>
<evidence type="ECO:0000259" key="3">
    <source>
        <dbReference type="PROSITE" id="PS51737"/>
    </source>
</evidence>
<dbReference type="Proteomes" id="UP000886803">
    <property type="component" value="Unassembled WGS sequence"/>
</dbReference>
<gene>
    <name evidence="4" type="ORF">H9945_10270</name>
</gene>
<dbReference type="InterPro" id="IPR011109">
    <property type="entry name" value="DNA_bind_recombinase_dom"/>
</dbReference>
<dbReference type="InterPro" id="IPR050639">
    <property type="entry name" value="SSR_resolvase"/>
</dbReference>
<dbReference type="GO" id="GO:0003677">
    <property type="term" value="F:DNA binding"/>
    <property type="evidence" value="ECO:0007669"/>
    <property type="project" value="InterPro"/>
</dbReference>
<accession>A0A9D2M8I9</accession>
<dbReference type="AlphaFoldDB" id="A0A9D2M8I9"/>
<proteinExistence type="predicted"/>
<evidence type="ECO:0000256" key="1">
    <source>
        <dbReference type="SAM" id="MobiDB-lite"/>
    </source>
</evidence>
<name>A0A9D2M8I9_9FIRM</name>
<dbReference type="PROSITE" id="PS51737">
    <property type="entry name" value="RECOMBINASE_DNA_BIND"/>
    <property type="match status" value="1"/>
</dbReference>
<evidence type="ECO:0000259" key="2">
    <source>
        <dbReference type="PROSITE" id="PS51736"/>
    </source>
</evidence>
<dbReference type="Gene3D" id="3.40.50.1390">
    <property type="entry name" value="Resolvase, N-terminal catalytic domain"/>
    <property type="match status" value="1"/>
</dbReference>
<comment type="caution">
    <text evidence="4">The sequence shown here is derived from an EMBL/GenBank/DDBJ whole genome shotgun (WGS) entry which is preliminary data.</text>
</comment>
<reference evidence="4" key="2">
    <citation type="submission" date="2021-04" db="EMBL/GenBank/DDBJ databases">
        <authorList>
            <person name="Gilroy R."/>
        </authorList>
    </citation>
    <scope>NUCLEOTIDE SEQUENCE</scope>
    <source>
        <strain evidence="4">ChiBcec8-13705</strain>
    </source>
</reference>